<keyword evidence="1" id="KW-0812">Transmembrane</keyword>
<evidence type="ECO:0000256" key="1">
    <source>
        <dbReference type="SAM" id="Phobius"/>
    </source>
</evidence>
<sequence>MEENVWFKPLVWMDYRLAVLFTVFIPLTLLIWALYKRSEAVQRLLTIYWRVASLLLITVYLLIASLQIGFITAAIARLLIPASLWFWADINEEINDLPQRSLKLALTSWRWAVTVYNLIGFVAQIFFLGCAFGGGALEQPSCRVWLEPPWRYKEIFHAGYSTGFLGFLGIVGLIIYVLYLSYFIFVRLGKQGRSAMEQ</sequence>
<dbReference type="EMBL" id="BLAY01000225">
    <property type="protein sequence ID" value="GET43478.1"/>
    <property type="molecule type" value="Genomic_DNA"/>
</dbReference>
<dbReference type="Proteomes" id="UP001050975">
    <property type="component" value="Unassembled WGS sequence"/>
</dbReference>
<dbReference type="RefSeq" id="WP_226592322.1">
    <property type="nucleotide sequence ID" value="NZ_BLAY01000225.1"/>
</dbReference>
<comment type="caution">
    <text evidence="2">The sequence shown here is derived from an EMBL/GenBank/DDBJ whole genome shotgun (WGS) entry which is preliminary data.</text>
</comment>
<dbReference type="InterPro" id="IPR021515">
    <property type="entry name" value="DUF3177"/>
</dbReference>
<feature type="transmembrane region" description="Helical" evidence="1">
    <location>
        <begin position="47"/>
        <end position="64"/>
    </location>
</feature>
<keyword evidence="1" id="KW-1133">Transmembrane helix</keyword>
<evidence type="ECO:0008006" key="4">
    <source>
        <dbReference type="Google" id="ProtNLM"/>
    </source>
</evidence>
<feature type="transmembrane region" description="Helical" evidence="1">
    <location>
        <begin position="70"/>
        <end position="88"/>
    </location>
</feature>
<gene>
    <name evidence="2" type="ORF">MiSe_83020</name>
</gene>
<dbReference type="Pfam" id="PF11375">
    <property type="entry name" value="DUF3177"/>
    <property type="match status" value="1"/>
</dbReference>
<feature type="transmembrane region" description="Helical" evidence="1">
    <location>
        <begin position="109"/>
        <end position="137"/>
    </location>
</feature>
<proteinExistence type="predicted"/>
<feature type="transmembrane region" description="Helical" evidence="1">
    <location>
        <begin position="157"/>
        <end position="186"/>
    </location>
</feature>
<feature type="transmembrane region" description="Helical" evidence="1">
    <location>
        <begin position="15"/>
        <end position="35"/>
    </location>
</feature>
<evidence type="ECO:0000313" key="3">
    <source>
        <dbReference type="Proteomes" id="UP001050975"/>
    </source>
</evidence>
<keyword evidence="1" id="KW-0472">Membrane</keyword>
<protein>
    <recommendedName>
        <fullName evidence="4">DUF3177 domain-containing protein</fullName>
    </recommendedName>
</protein>
<accession>A0AAV3XLD8</accession>
<organism evidence="2 3">
    <name type="scientific">Microseira wollei NIES-4236</name>
    <dbReference type="NCBI Taxonomy" id="2530354"/>
    <lineage>
        <taxon>Bacteria</taxon>
        <taxon>Bacillati</taxon>
        <taxon>Cyanobacteriota</taxon>
        <taxon>Cyanophyceae</taxon>
        <taxon>Oscillatoriophycideae</taxon>
        <taxon>Aerosakkonematales</taxon>
        <taxon>Aerosakkonemataceae</taxon>
        <taxon>Microseira</taxon>
    </lineage>
</organism>
<name>A0AAV3XLD8_9CYAN</name>
<evidence type="ECO:0000313" key="2">
    <source>
        <dbReference type="EMBL" id="GET43478.1"/>
    </source>
</evidence>
<reference evidence="2" key="1">
    <citation type="submission" date="2019-10" db="EMBL/GenBank/DDBJ databases">
        <title>Draft genome sequece of Microseira wollei NIES-4236.</title>
        <authorList>
            <person name="Yamaguchi H."/>
            <person name="Suzuki S."/>
            <person name="Kawachi M."/>
        </authorList>
    </citation>
    <scope>NUCLEOTIDE SEQUENCE</scope>
    <source>
        <strain evidence="2">NIES-4236</strain>
    </source>
</reference>
<dbReference type="AlphaFoldDB" id="A0AAV3XLD8"/>
<keyword evidence="3" id="KW-1185">Reference proteome</keyword>